<evidence type="ECO:0000313" key="4">
    <source>
        <dbReference type="EMBL" id="MBW6408597.1"/>
    </source>
</evidence>
<feature type="domain" description="CheC-like protein" evidence="3">
    <location>
        <begin position="104"/>
        <end position="139"/>
    </location>
</feature>
<keyword evidence="5" id="KW-1185">Reference proteome</keyword>
<accession>A0ABS7AIX4</accession>
<keyword evidence="2" id="KW-0378">Hydrolase</keyword>
<proteinExistence type="predicted"/>
<gene>
    <name evidence="4" type="ORF">KYD98_00660</name>
</gene>
<name>A0ABS7AIX4_9CLOT</name>
<comment type="caution">
    <text evidence="4">The sequence shown here is derived from an EMBL/GenBank/DDBJ whole genome shotgun (WGS) entry which is preliminary data.</text>
</comment>
<organism evidence="4 5">
    <name type="scientific">Clostridium weizhouense</name>
    <dbReference type="NCBI Taxonomy" id="2859781"/>
    <lineage>
        <taxon>Bacteria</taxon>
        <taxon>Bacillati</taxon>
        <taxon>Bacillota</taxon>
        <taxon>Clostridia</taxon>
        <taxon>Eubacteriales</taxon>
        <taxon>Clostridiaceae</taxon>
        <taxon>Clostridium</taxon>
    </lineage>
</organism>
<dbReference type="Pfam" id="PF04509">
    <property type="entry name" value="CheC"/>
    <property type="match status" value="2"/>
</dbReference>
<keyword evidence="1" id="KW-0145">Chemotaxis</keyword>
<protein>
    <submittedName>
        <fullName evidence="4">Chemotaxis protein CheC</fullName>
    </submittedName>
</protein>
<reference evidence="4 5" key="1">
    <citation type="submission" date="2021-07" db="EMBL/GenBank/DDBJ databases">
        <title>Clostridium weizhouense sp. nov., an anaerobic bacterium isolated from activated sludge of Petroleum wastewater.</title>
        <authorList>
            <person name="Li Q."/>
        </authorList>
    </citation>
    <scope>NUCLEOTIDE SEQUENCE [LARGE SCALE GENOMIC DNA]</scope>
    <source>
        <strain evidence="4 5">YB-6</strain>
    </source>
</reference>
<dbReference type="PANTHER" id="PTHR43693:SF1">
    <property type="entry name" value="PROTEIN PHOSPHATASE CHEZ"/>
    <property type="match status" value="1"/>
</dbReference>
<evidence type="ECO:0000256" key="1">
    <source>
        <dbReference type="ARBA" id="ARBA00022500"/>
    </source>
</evidence>
<dbReference type="Proteomes" id="UP001519921">
    <property type="component" value="Unassembled WGS sequence"/>
</dbReference>
<dbReference type="CDD" id="cd17909">
    <property type="entry name" value="CheC_ClassI"/>
    <property type="match status" value="1"/>
</dbReference>
<dbReference type="InterPro" id="IPR050992">
    <property type="entry name" value="CheZ_family_phosphatases"/>
</dbReference>
<evidence type="ECO:0000256" key="2">
    <source>
        <dbReference type="ARBA" id="ARBA00022801"/>
    </source>
</evidence>
<evidence type="ECO:0000313" key="5">
    <source>
        <dbReference type="Proteomes" id="UP001519921"/>
    </source>
</evidence>
<dbReference type="InterPro" id="IPR007597">
    <property type="entry name" value="CheC"/>
</dbReference>
<dbReference type="PANTHER" id="PTHR43693">
    <property type="entry name" value="PROTEIN PHOSPHATASE CHEZ"/>
    <property type="match status" value="1"/>
</dbReference>
<dbReference type="Gene3D" id="3.40.1550.10">
    <property type="entry name" value="CheC-like"/>
    <property type="match status" value="1"/>
</dbReference>
<dbReference type="EMBL" id="JAHXPT010000001">
    <property type="protein sequence ID" value="MBW6408597.1"/>
    <property type="molecule type" value="Genomic_DNA"/>
</dbReference>
<dbReference type="SUPFAM" id="SSF103039">
    <property type="entry name" value="CheC-like"/>
    <property type="match status" value="1"/>
</dbReference>
<sequence>MGYTNFNSMQLDALKEVSNIGAGNAATSLSMMMSQKIDMTVPAVNIVRLEDVIELNSEEEVAGIVVRALGDIAGNILLLFDGDRAKHIIEKLLGKQEDITSELGKSVLCEIANIVAASYMNAIAKFTNMHIIPSVPAVAYDMLSAILTTTFAESCQYDENILDIETIFLDDTQEEIGAHFYYVPMPGSLEKILKSIGVN</sequence>
<evidence type="ECO:0000259" key="3">
    <source>
        <dbReference type="Pfam" id="PF04509"/>
    </source>
</evidence>
<dbReference type="InterPro" id="IPR028976">
    <property type="entry name" value="CheC-like_sf"/>
</dbReference>
<dbReference type="RefSeq" id="WP_219777660.1">
    <property type="nucleotide sequence ID" value="NZ_JAHXPT010000001.1"/>
</dbReference>
<feature type="domain" description="CheC-like protein" evidence="3">
    <location>
        <begin position="9"/>
        <end position="46"/>
    </location>
</feature>